<keyword evidence="3" id="KW-1185">Reference proteome</keyword>
<dbReference type="AlphaFoldDB" id="A0A0M2SQM8"/>
<organism evidence="2 3">
    <name type="scientific">Mesobacillus campisalis</name>
    <dbReference type="NCBI Taxonomy" id="1408103"/>
    <lineage>
        <taxon>Bacteria</taxon>
        <taxon>Bacillati</taxon>
        <taxon>Bacillota</taxon>
        <taxon>Bacilli</taxon>
        <taxon>Bacillales</taxon>
        <taxon>Bacillaceae</taxon>
        <taxon>Mesobacillus</taxon>
    </lineage>
</organism>
<name>A0A0M2SQM8_9BACI</name>
<protein>
    <submittedName>
        <fullName evidence="2">Uncharacterized protein</fullName>
    </submittedName>
</protein>
<evidence type="ECO:0000313" key="3">
    <source>
        <dbReference type="Proteomes" id="UP000034166"/>
    </source>
</evidence>
<dbReference type="RefSeq" id="WP_046524961.1">
    <property type="nucleotide sequence ID" value="NZ_LAYY01000021.1"/>
</dbReference>
<comment type="caution">
    <text evidence="2">The sequence shown here is derived from an EMBL/GenBank/DDBJ whole genome shotgun (WGS) entry which is preliminary data.</text>
</comment>
<evidence type="ECO:0000313" key="2">
    <source>
        <dbReference type="EMBL" id="KKK36849.1"/>
    </source>
</evidence>
<accession>A0A0M2SQM8</accession>
<proteinExistence type="predicted"/>
<dbReference type="PATRIC" id="fig|1408103.3.peg.3781"/>
<evidence type="ECO:0000256" key="1">
    <source>
        <dbReference type="SAM" id="MobiDB-lite"/>
    </source>
</evidence>
<sequence>MGRGEEKWSSKRVMEDRFGEGRGKKVFHEGDGGPFWVGNRKKGPPSSKWKPVIDKNKEIRSIIAKKIAKKDCTSPILYDNMKKSSKRDMKFVERETVYEFASG</sequence>
<gene>
    <name evidence="2" type="ORF">WQ57_16995</name>
</gene>
<feature type="region of interest" description="Disordered" evidence="1">
    <location>
        <begin position="23"/>
        <end position="51"/>
    </location>
</feature>
<reference evidence="2 3" key="1">
    <citation type="submission" date="2015-04" db="EMBL/GenBank/DDBJ databases">
        <title>Taxonomic description and genome sequence of Bacillus campisalis sp. nov., a novel member of the genus Bacillus isolated from solar saltern.</title>
        <authorList>
            <person name="Mathan Kumar R."/>
            <person name="Kaur G."/>
            <person name="Kumar A."/>
            <person name="Singh N.K."/>
            <person name="Kaur N."/>
            <person name="Kumar N."/>
            <person name="Mayilraj S."/>
        </authorList>
    </citation>
    <scope>NUCLEOTIDE SEQUENCE [LARGE SCALE GENOMIC DNA]</scope>
    <source>
        <strain evidence="2 3">SA2-6</strain>
    </source>
</reference>
<dbReference type="Proteomes" id="UP000034166">
    <property type="component" value="Unassembled WGS sequence"/>
</dbReference>
<dbReference type="EMBL" id="LAYY01000021">
    <property type="protein sequence ID" value="KKK36849.1"/>
    <property type="molecule type" value="Genomic_DNA"/>
</dbReference>